<keyword evidence="5 8" id="KW-1133">Transmembrane helix</keyword>
<sequence>MTSESSSDSDTIALPHPPDREDQEKGSTPIEAAAPRPSLSEFPDGGLKAWSVVVGGWCCLFCSYGWINVIGLFQTYYQEDLLPSYAPSTISWITSVETGMMYLSTPLYGKIYDNHGPKPLVIWGTFAHVFGLMMASLGREYYQIFLAQSICSALGAAALFSAGTGPIGSWFFRNRALAFGIVTSGSSFSGCLIPIVVTRLLPRIGFPWTMRICAFIFLGLLCIPLVVLEPRVRPKPQPWEIRAFLRPLYEPAFLATTLGLAFFSWGMFIPFNFLVLEAQSHGMSLSLANYLIAILNAVRYGAIHSHLPTSI</sequence>
<evidence type="ECO:0000256" key="6">
    <source>
        <dbReference type="ARBA" id="ARBA00023136"/>
    </source>
</evidence>
<dbReference type="InterPro" id="IPR036259">
    <property type="entry name" value="MFS_trans_sf"/>
</dbReference>
<dbReference type="PANTHER" id="PTHR11360:SF224">
    <property type="entry name" value="MAJOR FACILITATOR SUPERFAMILY (MFS) PROFILE DOMAIN-CONTAINING PROTEIN-RELATED"/>
    <property type="match status" value="1"/>
</dbReference>
<feature type="transmembrane region" description="Helical" evidence="8">
    <location>
        <begin position="283"/>
        <end position="302"/>
    </location>
</feature>
<evidence type="ECO:0000256" key="5">
    <source>
        <dbReference type="ARBA" id="ARBA00022989"/>
    </source>
</evidence>
<feature type="transmembrane region" description="Helical" evidence="8">
    <location>
        <begin position="49"/>
        <end position="77"/>
    </location>
</feature>
<proteinExistence type="inferred from homology"/>
<evidence type="ECO:0000313" key="10">
    <source>
        <dbReference type="Proteomes" id="UP001610563"/>
    </source>
</evidence>
<gene>
    <name evidence="9" type="ORF">BJX66DRAFT_327299</name>
</gene>
<evidence type="ECO:0000256" key="1">
    <source>
        <dbReference type="ARBA" id="ARBA00004141"/>
    </source>
</evidence>
<reference evidence="9 10" key="1">
    <citation type="submission" date="2024-07" db="EMBL/GenBank/DDBJ databases">
        <title>Section-level genome sequencing and comparative genomics of Aspergillus sections Usti and Cavernicolus.</title>
        <authorList>
            <consortium name="Lawrence Berkeley National Laboratory"/>
            <person name="Nybo J.L."/>
            <person name="Vesth T.C."/>
            <person name="Theobald S."/>
            <person name="Frisvad J.C."/>
            <person name="Larsen T.O."/>
            <person name="Kjaerboelling I."/>
            <person name="Rothschild-Mancinelli K."/>
            <person name="Lyhne E.K."/>
            <person name="Kogle M.E."/>
            <person name="Barry K."/>
            <person name="Clum A."/>
            <person name="Na H."/>
            <person name="Ledsgaard L."/>
            <person name="Lin J."/>
            <person name="Lipzen A."/>
            <person name="Kuo A."/>
            <person name="Riley R."/>
            <person name="Mondo S."/>
            <person name="Labutti K."/>
            <person name="Haridas S."/>
            <person name="Pangalinan J."/>
            <person name="Salamov A.A."/>
            <person name="Simmons B.A."/>
            <person name="Magnuson J.K."/>
            <person name="Chen J."/>
            <person name="Drula E."/>
            <person name="Henrissat B."/>
            <person name="Wiebenga A."/>
            <person name="Lubbers R.J."/>
            <person name="Gomes A.C."/>
            <person name="Makela M.R."/>
            <person name="Stajich J."/>
            <person name="Grigoriev I.V."/>
            <person name="Mortensen U.H."/>
            <person name="De Vries R.P."/>
            <person name="Baker S.E."/>
            <person name="Andersen M.R."/>
        </authorList>
    </citation>
    <scope>NUCLEOTIDE SEQUENCE [LARGE SCALE GENOMIC DNA]</scope>
    <source>
        <strain evidence="9 10">CBS 209.92</strain>
    </source>
</reference>
<evidence type="ECO:0000256" key="3">
    <source>
        <dbReference type="ARBA" id="ARBA00022448"/>
    </source>
</evidence>
<dbReference type="EMBL" id="JBFTWV010000083">
    <property type="protein sequence ID" value="KAL2788200.1"/>
    <property type="molecule type" value="Genomic_DNA"/>
</dbReference>
<comment type="subcellular location">
    <subcellularLocation>
        <location evidence="1">Membrane</location>
        <topology evidence="1">Multi-pass membrane protein</topology>
    </subcellularLocation>
</comment>
<dbReference type="InterPro" id="IPR011701">
    <property type="entry name" value="MFS"/>
</dbReference>
<feature type="transmembrane region" description="Helical" evidence="8">
    <location>
        <begin position="144"/>
        <end position="164"/>
    </location>
</feature>
<keyword evidence="6 8" id="KW-0472">Membrane</keyword>
<dbReference type="Gene3D" id="1.20.1250.20">
    <property type="entry name" value="MFS general substrate transporter like domains"/>
    <property type="match status" value="1"/>
</dbReference>
<keyword evidence="4 8" id="KW-0812">Transmembrane</keyword>
<comment type="similarity">
    <text evidence="2">Belongs to the major facilitator superfamily. Monocarboxylate porter (TC 2.A.1.13) family.</text>
</comment>
<name>A0ABR4FY52_9EURO</name>
<accession>A0ABR4FY52</accession>
<protein>
    <submittedName>
        <fullName evidence="9">Major facilitator superfamily domain-containing protein</fullName>
    </submittedName>
</protein>
<evidence type="ECO:0000256" key="2">
    <source>
        <dbReference type="ARBA" id="ARBA00006727"/>
    </source>
</evidence>
<feature type="transmembrane region" description="Helical" evidence="8">
    <location>
        <begin position="176"/>
        <end position="196"/>
    </location>
</feature>
<evidence type="ECO:0000256" key="8">
    <source>
        <dbReference type="SAM" id="Phobius"/>
    </source>
</evidence>
<comment type="caution">
    <text evidence="9">The sequence shown here is derived from an EMBL/GenBank/DDBJ whole genome shotgun (WGS) entry which is preliminary data.</text>
</comment>
<dbReference type="InterPro" id="IPR050327">
    <property type="entry name" value="Proton-linked_MCT"/>
</dbReference>
<keyword evidence="3" id="KW-0813">Transport</keyword>
<dbReference type="SUPFAM" id="SSF103473">
    <property type="entry name" value="MFS general substrate transporter"/>
    <property type="match status" value="1"/>
</dbReference>
<feature type="compositionally biased region" description="Polar residues" evidence="7">
    <location>
        <begin position="1"/>
        <end position="10"/>
    </location>
</feature>
<keyword evidence="10" id="KW-1185">Reference proteome</keyword>
<organism evidence="9 10">
    <name type="scientific">Aspergillus keveii</name>
    <dbReference type="NCBI Taxonomy" id="714993"/>
    <lineage>
        <taxon>Eukaryota</taxon>
        <taxon>Fungi</taxon>
        <taxon>Dikarya</taxon>
        <taxon>Ascomycota</taxon>
        <taxon>Pezizomycotina</taxon>
        <taxon>Eurotiomycetes</taxon>
        <taxon>Eurotiomycetidae</taxon>
        <taxon>Eurotiales</taxon>
        <taxon>Aspergillaceae</taxon>
        <taxon>Aspergillus</taxon>
        <taxon>Aspergillus subgen. Nidulantes</taxon>
    </lineage>
</organism>
<feature type="transmembrane region" description="Helical" evidence="8">
    <location>
        <begin position="120"/>
        <end position="138"/>
    </location>
</feature>
<evidence type="ECO:0000313" key="9">
    <source>
        <dbReference type="EMBL" id="KAL2788200.1"/>
    </source>
</evidence>
<dbReference type="PANTHER" id="PTHR11360">
    <property type="entry name" value="MONOCARBOXYLATE TRANSPORTER"/>
    <property type="match status" value="1"/>
</dbReference>
<evidence type="ECO:0000256" key="4">
    <source>
        <dbReference type="ARBA" id="ARBA00022692"/>
    </source>
</evidence>
<dbReference type="Proteomes" id="UP001610563">
    <property type="component" value="Unassembled WGS sequence"/>
</dbReference>
<dbReference type="Pfam" id="PF07690">
    <property type="entry name" value="MFS_1"/>
    <property type="match status" value="1"/>
</dbReference>
<feature type="region of interest" description="Disordered" evidence="7">
    <location>
        <begin position="1"/>
        <end position="38"/>
    </location>
</feature>
<evidence type="ECO:0000256" key="7">
    <source>
        <dbReference type="SAM" id="MobiDB-lite"/>
    </source>
</evidence>
<feature type="transmembrane region" description="Helical" evidence="8">
    <location>
        <begin position="248"/>
        <end position="271"/>
    </location>
</feature>
<feature type="transmembrane region" description="Helical" evidence="8">
    <location>
        <begin position="208"/>
        <end position="228"/>
    </location>
</feature>